<dbReference type="GO" id="GO:0000976">
    <property type="term" value="F:transcription cis-regulatory region binding"/>
    <property type="evidence" value="ECO:0007669"/>
    <property type="project" value="TreeGrafter"/>
</dbReference>
<dbReference type="PROSITE" id="PS50977">
    <property type="entry name" value="HTH_TETR_2"/>
    <property type="match status" value="1"/>
</dbReference>
<feature type="domain" description="HTH tetR-type" evidence="6">
    <location>
        <begin position="8"/>
        <end position="68"/>
    </location>
</feature>
<evidence type="ECO:0000256" key="1">
    <source>
        <dbReference type="ARBA" id="ARBA00022491"/>
    </source>
</evidence>
<dbReference type="InterPro" id="IPR001647">
    <property type="entry name" value="HTH_TetR"/>
</dbReference>
<keyword evidence="2" id="KW-0805">Transcription regulation</keyword>
<feature type="DNA-binding region" description="H-T-H motif" evidence="5">
    <location>
        <begin position="31"/>
        <end position="50"/>
    </location>
</feature>
<keyword evidence="3 5" id="KW-0238">DNA-binding</keyword>
<comment type="caution">
    <text evidence="7">The sequence shown here is derived from an EMBL/GenBank/DDBJ whole genome shotgun (WGS) entry which is preliminary data.</text>
</comment>
<evidence type="ECO:0000313" key="7">
    <source>
        <dbReference type="EMBL" id="MDX5895324.1"/>
    </source>
</evidence>
<evidence type="ECO:0000256" key="5">
    <source>
        <dbReference type="PROSITE-ProRule" id="PRU00335"/>
    </source>
</evidence>
<accession>A0AB35T623</accession>
<dbReference type="PANTHER" id="PTHR30055">
    <property type="entry name" value="HTH-TYPE TRANSCRIPTIONAL REGULATOR RUTR"/>
    <property type="match status" value="1"/>
</dbReference>
<keyword evidence="4" id="KW-0804">Transcription</keyword>
<dbReference type="Pfam" id="PF13977">
    <property type="entry name" value="TetR_C_6"/>
    <property type="match status" value="1"/>
</dbReference>
<sequence length="202" mass="22009">MPRIVDHRRRRREFVEAARRVILRDGIDRATVRNVASEAGWSAGALRHYFLNKDDLLAAATRFLTEATAASTEQSTEQVSNGPALQDATRAALCSVLALDEPRREKAAAWLVLAGCSLVDCASGECEALLDAQRRLYLTITHELAEASLLPVGCDPEAEAARLHALVDGLNVHVLTGRVRSDAALKILDDHLAGMIRWPSPP</sequence>
<dbReference type="SUPFAM" id="SSF48498">
    <property type="entry name" value="Tetracyclin repressor-like, C-terminal domain"/>
    <property type="match status" value="1"/>
</dbReference>
<dbReference type="SUPFAM" id="SSF46689">
    <property type="entry name" value="Homeodomain-like"/>
    <property type="match status" value="1"/>
</dbReference>
<dbReference type="EMBL" id="JAWXXX010000002">
    <property type="protein sequence ID" value="MDX5895324.1"/>
    <property type="molecule type" value="Genomic_DNA"/>
</dbReference>
<evidence type="ECO:0000259" key="6">
    <source>
        <dbReference type="PROSITE" id="PS50977"/>
    </source>
</evidence>
<keyword evidence="1" id="KW-0678">Repressor</keyword>
<dbReference type="Gene3D" id="1.10.357.10">
    <property type="entry name" value="Tetracycline Repressor, domain 2"/>
    <property type="match status" value="1"/>
</dbReference>
<dbReference type="InterPro" id="IPR039538">
    <property type="entry name" value="BetI_C"/>
</dbReference>
<dbReference type="RefSeq" id="WP_143533759.1">
    <property type="nucleotide sequence ID" value="NZ_JAWXXX010000002.1"/>
</dbReference>
<dbReference type="Proteomes" id="UP001281130">
    <property type="component" value="Unassembled WGS sequence"/>
</dbReference>
<gene>
    <name evidence="7" type="ORF">SIL72_14950</name>
</gene>
<dbReference type="InterPro" id="IPR050109">
    <property type="entry name" value="HTH-type_TetR-like_transc_reg"/>
</dbReference>
<dbReference type="InterPro" id="IPR036271">
    <property type="entry name" value="Tet_transcr_reg_TetR-rel_C_sf"/>
</dbReference>
<organism evidence="7 8">
    <name type="scientific">Rubrobacter radiotolerans</name>
    <name type="common">Arthrobacter radiotolerans</name>
    <dbReference type="NCBI Taxonomy" id="42256"/>
    <lineage>
        <taxon>Bacteria</taxon>
        <taxon>Bacillati</taxon>
        <taxon>Actinomycetota</taxon>
        <taxon>Rubrobacteria</taxon>
        <taxon>Rubrobacterales</taxon>
        <taxon>Rubrobacteraceae</taxon>
        <taxon>Rubrobacter</taxon>
    </lineage>
</organism>
<dbReference type="GO" id="GO:0003700">
    <property type="term" value="F:DNA-binding transcription factor activity"/>
    <property type="evidence" value="ECO:0007669"/>
    <property type="project" value="TreeGrafter"/>
</dbReference>
<dbReference type="PANTHER" id="PTHR30055:SF234">
    <property type="entry name" value="HTH-TYPE TRANSCRIPTIONAL REGULATOR BETI"/>
    <property type="match status" value="1"/>
</dbReference>
<dbReference type="InterPro" id="IPR009057">
    <property type="entry name" value="Homeodomain-like_sf"/>
</dbReference>
<evidence type="ECO:0000256" key="2">
    <source>
        <dbReference type="ARBA" id="ARBA00023015"/>
    </source>
</evidence>
<name>A0AB35T623_RUBRA</name>
<protein>
    <submittedName>
        <fullName evidence="7">TetR/AcrR family transcriptional regulator</fullName>
    </submittedName>
</protein>
<evidence type="ECO:0000256" key="4">
    <source>
        <dbReference type="ARBA" id="ARBA00023163"/>
    </source>
</evidence>
<evidence type="ECO:0000256" key="3">
    <source>
        <dbReference type="ARBA" id="ARBA00023125"/>
    </source>
</evidence>
<dbReference type="Pfam" id="PF00440">
    <property type="entry name" value="TetR_N"/>
    <property type="match status" value="1"/>
</dbReference>
<dbReference type="AlphaFoldDB" id="A0AB35T623"/>
<proteinExistence type="predicted"/>
<reference evidence="7" key="1">
    <citation type="submission" date="2023-11" db="EMBL/GenBank/DDBJ databases">
        <title>MicrobeMod: A computational toolkit for identifying prokaryotic methylation and restriction-modification with nanopore sequencing.</title>
        <authorList>
            <person name="Crits-Christoph A."/>
            <person name="Kang S.C."/>
            <person name="Lee H."/>
            <person name="Ostrov N."/>
        </authorList>
    </citation>
    <scope>NUCLEOTIDE SEQUENCE</scope>
    <source>
        <strain evidence="7">ATCC 51242</strain>
    </source>
</reference>
<evidence type="ECO:0000313" key="8">
    <source>
        <dbReference type="Proteomes" id="UP001281130"/>
    </source>
</evidence>